<sequence length="115" mass="12665">MTSMDKVFAGYAARQAVLKPATNPTARESHGPRLPAQRPHLRRLLRLGWALFPTRRPPHPSRNQPCESPAQAPLAPASSSKQILVEIVVKSGIQCLRRGDRNTPRVMEVAEAKGI</sequence>
<dbReference type="GeneID" id="36532445"/>
<dbReference type="EMBL" id="MSZS01000006">
    <property type="protein sequence ID" value="PKX92174.1"/>
    <property type="molecule type" value="Genomic_DNA"/>
</dbReference>
<evidence type="ECO:0000313" key="2">
    <source>
        <dbReference type="EMBL" id="PKX92174.1"/>
    </source>
</evidence>
<feature type="region of interest" description="Disordered" evidence="1">
    <location>
        <begin position="52"/>
        <end position="79"/>
    </location>
</feature>
<dbReference type="AlphaFoldDB" id="A0A2I1C3G5"/>
<name>A0A2I1C3G5_ASPN1</name>
<feature type="region of interest" description="Disordered" evidence="1">
    <location>
        <begin position="19"/>
        <end position="39"/>
    </location>
</feature>
<accession>A0A2I1C3G5</accession>
<keyword evidence="3" id="KW-1185">Reference proteome</keyword>
<protein>
    <submittedName>
        <fullName evidence="2">Uncharacterized protein</fullName>
    </submittedName>
</protein>
<proteinExistence type="predicted"/>
<evidence type="ECO:0000313" key="3">
    <source>
        <dbReference type="Proteomes" id="UP000234474"/>
    </source>
</evidence>
<comment type="caution">
    <text evidence="2">The sequence shown here is derived from an EMBL/GenBank/DDBJ whole genome shotgun (WGS) entry which is preliminary data.</text>
</comment>
<dbReference type="Proteomes" id="UP000234474">
    <property type="component" value="Unassembled WGS sequence"/>
</dbReference>
<dbReference type="RefSeq" id="XP_024680769.1">
    <property type="nucleotide sequence ID" value="XM_024825120.1"/>
</dbReference>
<gene>
    <name evidence="2" type="ORF">P174DRAFT_423310</name>
</gene>
<feature type="compositionally biased region" description="Low complexity" evidence="1">
    <location>
        <begin position="68"/>
        <end position="79"/>
    </location>
</feature>
<dbReference type="VEuPathDB" id="FungiDB:P174DRAFT_423310"/>
<organism evidence="2 3">
    <name type="scientific">Aspergillus novofumigatus (strain IBT 16806)</name>
    <dbReference type="NCBI Taxonomy" id="1392255"/>
    <lineage>
        <taxon>Eukaryota</taxon>
        <taxon>Fungi</taxon>
        <taxon>Dikarya</taxon>
        <taxon>Ascomycota</taxon>
        <taxon>Pezizomycotina</taxon>
        <taxon>Eurotiomycetes</taxon>
        <taxon>Eurotiomycetidae</taxon>
        <taxon>Eurotiales</taxon>
        <taxon>Aspergillaceae</taxon>
        <taxon>Aspergillus</taxon>
        <taxon>Aspergillus subgen. Fumigati</taxon>
    </lineage>
</organism>
<evidence type="ECO:0000256" key="1">
    <source>
        <dbReference type="SAM" id="MobiDB-lite"/>
    </source>
</evidence>
<reference evidence="3" key="1">
    <citation type="journal article" date="2018" name="Proc. Natl. Acad. Sci. U.S.A.">
        <title>Linking secondary metabolites to gene clusters through genome sequencing of six diverse Aspergillus species.</title>
        <authorList>
            <person name="Kaerboelling I."/>
            <person name="Vesth T.C."/>
            <person name="Frisvad J.C."/>
            <person name="Nybo J.L."/>
            <person name="Theobald S."/>
            <person name="Kuo A."/>
            <person name="Bowyer P."/>
            <person name="Matsuda Y."/>
            <person name="Mondo S."/>
            <person name="Lyhne E.K."/>
            <person name="Kogle M.E."/>
            <person name="Clum A."/>
            <person name="Lipzen A."/>
            <person name="Salamov A."/>
            <person name="Ngan C.Y."/>
            <person name="Daum C."/>
            <person name="Chiniquy J."/>
            <person name="Barry K."/>
            <person name="LaButti K."/>
            <person name="Haridas S."/>
            <person name="Simmons B.A."/>
            <person name="Magnuson J.K."/>
            <person name="Mortensen U.H."/>
            <person name="Larsen T.O."/>
            <person name="Grigoriev I.V."/>
            <person name="Baker S.E."/>
            <person name="Andersen M.R."/>
        </authorList>
    </citation>
    <scope>NUCLEOTIDE SEQUENCE [LARGE SCALE GENOMIC DNA]</scope>
    <source>
        <strain evidence="3">IBT 16806</strain>
    </source>
</reference>